<evidence type="ECO:0000256" key="5">
    <source>
        <dbReference type="ARBA" id="ARBA00022840"/>
    </source>
</evidence>
<dbReference type="CDD" id="cd00712">
    <property type="entry name" value="AsnB"/>
    <property type="match status" value="1"/>
</dbReference>
<feature type="domain" description="Glutamine amidotransferase type-2" evidence="12">
    <location>
        <begin position="2"/>
        <end position="221"/>
    </location>
</feature>
<dbReference type="GO" id="GO:0005524">
    <property type="term" value="F:ATP binding"/>
    <property type="evidence" value="ECO:0007669"/>
    <property type="project" value="UniProtKB-KW"/>
</dbReference>
<dbReference type="PANTHER" id="PTHR43284">
    <property type="entry name" value="ASPARAGINE SYNTHETASE (GLUTAMINE-HYDROLYZING)"/>
    <property type="match status" value="1"/>
</dbReference>
<feature type="binding site" evidence="10">
    <location>
        <position position="300"/>
    </location>
    <ligand>
        <name>ATP</name>
        <dbReference type="ChEBI" id="CHEBI:30616"/>
    </ligand>
</feature>
<dbReference type="AlphaFoldDB" id="A0A133Y7N4"/>
<evidence type="ECO:0000313" key="14">
    <source>
        <dbReference type="Proteomes" id="UP000070080"/>
    </source>
</evidence>
<dbReference type="NCBIfam" id="TIGR01536">
    <property type="entry name" value="asn_synth_AEB"/>
    <property type="match status" value="1"/>
</dbReference>
<comment type="similarity">
    <text evidence="2">Belongs to the asparagine synthetase family.</text>
</comment>
<evidence type="ECO:0000256" key="8">
    <source>
        <dbReference type="ARBA" id="ARBA00048741"/>
    </source>
</evidence>
<dbReference type="OrthoDB" id="9763290at2"/>
<dbReference type="InterPro" id="IPR006426">
    <property type="entry name" value="Asn_synth_AEB"/>
</dbReference>
<dbReference type="CDD" id="cd01991">
    <property type="entry name" value="Asn_synthase_B_C"/>
    <property type="match status" value="1"/>
</dbReference>
<dbReference type="RefSeq" id="WP_066714833.1">
    <property type="nucleotide sequence ID" value="NZ_JARFNM010000001.1"/>
</dbReference>
<dbReference type="GO" id="GO:0004066">
    <property type="term" value="F:asparagine synthase (glutamine-hydrolyzing) activity"/>
    <property type="evidence" value="ECO:0007669"/>
    <property type="project" value="UniProtKB-EC"/>
</dbReference>
<accession>A0A133Y7N4</accession>
<sequence>MCGVCGYLQSELTEAGVANEQASKVLKEMMTLIGHRGPNDAGQYCSQGLSLGFRRLTIIDLSDLGNQPLFSEDHRYSLVFNGEIYNYKSLRAELEEKGYHFRSHTDSEVLVHGYACYGPNLLPKLRGMFAFAIYDELKRELFLARDPFGIKPLYYSCHTEDNSLVFASEIKSFLAYPPFIKELNKAALLPYLNFQYSAWESTFFEGVYKLLPGHYILLKASDLAKGKDKAPLPSTSYFDLSFDYTDKRSETDLIESLQAELKASVDLHLQSDVEVGAFLSGGVDSSYITALSQPKHTFSVGFAGYGNGGFNEVDYAKKLSKQFGIIHHHKDLTAEDCFAILPKLQYHMDEPHGNFSAVPLYHLAKLAKEYVRVVLSGEGADELFAGYAPYRNSSYTSIYKQCLPLSLRRFNAKLAKLVPNAHLQKALIRAGQVPKEYFIGEMNICSDKEAKSLLQHEYQVGVSALTGLQDYYAEIDNLPELDQKQLVDLKYWLPGDILLKADKMSSAHSLELRVPFLDVKIWQLARQISPEQRIKCLETKHILRKASSKYLPNEWAKREKLGFMVPLKDWLREDKWANLLREMFTTEDAKEFFQTDVLLAYLAKHQTGKANYQHQLYLAYVFLLWYQEFFHKR</sequence>
<evidence type="ECO:0000313" key="13">
    <source>
        <dbReference type="EMBL" id="KXB39229.1"/>
    </source>
</evidence>
<evidence type="ECO:0000259" key="12">
    <source>
        <dbReference type="PROSITE" id="PS51278"/>
    </source>
</evidence>
<reference evidence="14" key="1">
    <citation type="submission" date="2016-01" db="EMBL/GenBank/DDBJ databases">
        <authorList>
            <person name="Mitreva M."/>
            <person name="Pepin K.H."/>
            <person name="Mihindukulasuriya K.A."/>
            <person name="Fulton R."/>
            <person name="Fronick C."/>
            <person name="O'Laughlin M."/>
            <person name="Miner T."/>
            <person name="Herter B."/>
            <person name="Rosa B.A."/>
            <person name="Cordes M."/>
            <person name="Tomlinson C."/>
            <person name="Wollam A."/>
            <person name="Palsikar V.B."/>
            <person name="Mardis E.R."/>
            <person name="Wilson R.K."/>
        </authorList>
    </citation>
    <scope>NUCLEOTIDE SEQUENCE [LARGE SCALE GENOMIC DNA]</scope>
    <source>
        <strain evidence="14">KA00274</strain>
    </source>
</reference>
<dbReference type="Gene3D" id="3.40.50.620">
    <property type="entry name" value="HUPs"/>
    <property type="match status" value="1"/>
</dbReference>
<evidence type="ECO:0000256" key="3">
    <source>
        <dbReference type="ARBA" id="ARBA00012737"/>
    </source>
</evidence>
<dbReference type="InterPro" id="IPR029055">
    <property type="entry name" value="Ntn_hydrolases_N"/>
</dbReference>
<evidence type="ECO:0000256" key="9">
    <source>
        <dbReference type="PIRSR" id="PIRSR001589-1"/>
    </source>
</evidence>
<name>A0A133Y7N4_9FIRM</name>
<keyword evidence="4 10" id="KW-0547">Nucleotide-binding</keyword>
<dbReference type="InterPro" id="IPR001962">
    <property type="entry name" value="Asn_synthase"/>
</dbReference>
<dbReference type="InterPro" id="IPR033738">
    <property type="entry name" value="AsnB_N"/>
</dbReference>
<keyword evidence="5 10" id="KW-0067">ATP-binding</keyword>
<keyword evidence="6 9" id="KW-0061">Asparagine biosynthesis</keyword>
<comment type="catalytic activity">
    <reaction evidence="8">
        <text>L-aspartate + L-glutamine + ATP + H2O = L-asparagine + L-glutamate + AMP + diphosphate + H(+)</text>
        <dbReference type="Rhea" id="RHEA:12228"/>
        <dbReference type="ChEBI" id="CHEBI:15377"/>
        <dbReference type="ChEBI" id="CHEBI:15378"/>
        <dbReference type="ChEBI" id="CHEBI:29985"/>
        <dbReference type="ChEBI" id="CHEBI:29991"/>
        <dbReference type="ChEBI" id="CHEBI:30616"/>
        <dbReference type="ChEBI" id="CHEBI:33019"/>
        <dbReference type="ChEBI" id="CHEBI:58048"/>
        <dbReference type="ChEBI" id="CHEBI:58359"/>
        <dbReference type="ChEBI" id="CHEBI:456215"/>
        <dbReference type="EC" id="6.3.5.4"/>
    </reaction>
</comment>
<dbReference type="InterPro" id="IPR051786">
    <property type="entry name" value="ASN_synthetase/amidase"/>
</dbReference>
<dbReference type="PROSITE" id="PS51278">
    <property type="entry name" value="GATASE_TYPE_2"/>
    <property type="match status" value="1"/>
</dbReference>
<comment type="pathway">
    <text evidence="1">Amino-acid biosynthesis; L-asparagine biosynthesis; L-asparagine from L-aspartate (L-Gln route): step 1/1.</text>
</comment>
<keyword evidence="9" id="KW-0028">Amino-acid biosynthesis</keyword>
<dbReference type="SUPFAM" id="SSF56235">
    <property type="entry name" value="N-terminal nucleophile aminohydrolases (Ntn hydrolases)"/>
    <property type="match status" value="1"/>
</dbReference>
<dbReference type="PATRIC" id="fig|1497955.3.peg.1227"/>
<dbReference type="PANTHER" id="PTHR43284:SF1">
    <property type="entry name" value="ASPARAGINE SYNTHETASE"/>
    <property type="match status" value="1"/>
</dbReference>
<evidence type="ECO:0000256" key="6">
    <source>
        <dbReference type="ARBA" id="ARBA00022888"/>
    </source>
</evidence>
<proteinExistence type="inferred from homology"/>
<dbReference type="GO" id="GO:0005829">
    <property type="term" value="C:cytosol"/>
    <property type="evidence" value="ECO:0007669"/>
    <property type="project" value="TreeGrafter"/>
</dbReference>
<dbReference type="SUPFAM" id="SSF52402">
    <property type="entry name" value="Adenine nucleotide alpha hydrolases-like"/>
    <property type="match status" value="1"/>
</dbReference>
<dbReference type="InterPro" id="IPR014729">
    <property type="entry name" value="Rossmann-like_a/b/a_fold"/>
</dbReference>
<evidence type="ECO:0000256" key="11">
    <source>
        <dbReference type="PIRSR" id="PIRSR001589-3"/>
    </source>
</evidence>
<gene>
    <name evidence="13" type="ORF">HMPREF1872_01261</name>
</gene>
<evidence type="ECO:0000256" key="1">
    <source>
        <dbReference type="ARBA" id="ARBA00005187"/>
    </source>
</evidence>
<dbReference type="Gene3D" id="3.60.20.10">
    <property type="entry name" value="Glutamine Phosphoribosylpyrophosphate, subunit 1, domain 1"/>
    <property type="match status" value="1"/>
</dbReference>
<keyword evidence="14" id="KW-1185">Reference proteome</keyword>
<evidence type="ECO:0000256" key="7">
    <source>
        <dbReference type="ARBA" id="ARBA00022962"/>
    </source>
</evidence>
<protein>
    <recommendedName>
        <fullName evidence="3">asparagine synthase (glutamine-hydrolyzing)</fullName>
        <ecNumber evidence="3">6.3.5.4</ecNumber>
    </recommendedName>
</protein>
<dbReference type="EMBL" id="LSCV01000042">
    <property type="protein sequence ID" value="KXB39229.1"/>
    <property type="molecule type" value="Genomic_DNA"/>
</dbReference>
<feature type="active site" description="For GATase activity" evidence="9">
    <location>
        <position position="2"/>
    </location>
</feature>
<dbReference type="PIRSF" id="PIRSF001589">
    <property type="entry name" value="Asn_synthetase_glu-h"/>
    <property type="match status" value="1"/>
</dbReference>
<dbReference type="EC" id="6.3.5.4" evidence="3"/>
<dbReference type="InterPro" id="IPR017932">
    <property type="entry name" value="GATase_2_dom"/>
</dbReference>
<comment type="caution">
    <text evidence="13">The sequence shown here is derived from an EMBL/GenBank/DDBJ whole genome shotgun (WGS) entry which is preliminary data.</text>
</comment>
<feature type="binding site" evidence="10">
    <location>
        <position position="106"/>
    </location>
    <ligand>
        <name>L-glutamine</name>
        <dbReference type="ChEBI" id="CHEBI:58359"/>
    </ligand>
</feature>
<organism evidence="13 14">
    <name type="scientific">Amygdalobacter nucleatus</name>
    <dbReference type="NCBI Taxonomy" id="3029274"/>
    <lineage>
        <taxon>Bacteria</taxon>
        <taxon>Bacillati</taxon>
        <taxon>Bacillota</taxon>
        <taxon>Clostridia</taxon>
        <taxon>Eubacteriales</taxon>
        <taxon>Oscillospiraceae</taxon>
        <taxon>Amygdalobacter</taxon>
    </lineage>
</organism>
<dbReference type="Pfam" id="PF00733">
    <property type="entry name" value="Asn_synthase"/>
    <property type="match status" value="1"/>
</dbReference>
<dbReference type="GO" id="GO:0006529">
    <property type="term" value="P:asparagine biosynthetic process"/>
    <property type="evidence" value="ECO:0007669"/>
    <property type="project" value="UniProtKB-KW"/>
</dbReference>
<evidence type="ECO:0000256" key="2">
    <source>
        <dbReference type="ARBA" id="ARBA00005752"/>
    </source>
</evidence>
<dbReference type="Pfam" id="PF13537">
    <property type="entry name" value="GATase_7"/>
    <property type="match status" value="1"/>
</dbReference>
<keyword evidence="7 9" id="KW-0315">Glutamine amidotransferase</keyword>
<evidence type="ECO:0000256" key="4">
    <source>
        <dbReference type="ARBA" id="ARBA00022741"/>
    </source>
</evidence>
<evidence type="ECO:0000256" key="10">
    <source>
        <dbReference type="PIRSR" id="PIRSR001589-2"/>
    </source>
</evidence>
<dbReference type="STRING" id="1497955.HMPREF1872_01261"/>
<feature type="site" description="Important for beta-aspartyl-AMP intermediate formation" evidence="11">
    <location>
        <position position="378"/>
    </location>
</feature>
<dbReference type="Proteomes" id="UP000070080">
    <property type="component" value="Unassembled WGS sequence"/>
</dbReference>
<feature type="binding site" evidence="10">
    <location>
        <begin position="376"/>
        <end position="377"/>
    </location>
    <ligand>
        <name>ATP</name>
        <dbReference type="ChEBI" id="CHEBI:30616"/>
    </ligand>
</feature>